<dbReference type="Gene3D" id="1.20.120.1630">
    <property type="match status" value="1"/>
</dbReference>
<proteinExistence type="predicted"/>
<sequence>MRIPPAVLFAASAAAQRLLAGRLSTPPAVLPALPLAAASALVGAGGVREFLRARTTVDPVKVDGASTLVTGGVLGLTRNPMYLALAGLLAAHAAARRSVVALLPVAGFVWAIGRWQIPAEEAALTSRFGAAYREYSRRVPRWIPEV</sequence>
<evidence type="ECO:0000313" key="1">
    <source>
        <dbReference type="EMBL" id="AJK68479.1"/>
    </source>
</evidence>
<protein>
    <recommendedName>
        <fullName evidence="3">Isoprenylcysteine carboxylmethyltransferase family protein</fullName>
    </recommendedName>
</protein>
<dbReference type="OrthoDB" id="941586at2"/>
<keyword evidence="2" id="KW-1185">Reference proteome</keyword>
<dbReference type="EMBL" id="CP007790">
    <property type="protein sequence ID" value="AJK68479.1"/>
    <property type="molecule type" value="Genomic_DNA"/>
</dbReference>
<organism evidence="1 2">
    <name type="scientific">Corynebacterium marinum DSM 44953</name>
    <dbReference type="NCBI Taxonomy" id="1224162"/>
    <lineage>
        <taxon>Bacteria</taxon>
        <taxon>Bacillati</taxon>
        <taxon>Actinomycetota</taxon>
        <taxon>Actinomycetes</taxon>
        <taxon>Mycobacteriales</taxon>
        <taxon>Corynebacteriaceae</taxon>
        <taxon>Corynebacterium</taxon>
    </lineage>
</organism>
<name>A0A0B6TQF2_9CORY</name>
<reference evidence="1 2" key="1">
    <citation type="submission" date="2014-05" db="EMBL/GenBank/DDBJ databases">
        <title>Complete genome sequence of Corynebacterium marinum DSM 44953.</title>
        <authorList>
            <person name="Schaffert L."/>
            <person name="Albersmeier A."/>
            <person name="Kalinowski J."/>
            <person name="Ruckert C."/>
        </authorList>
    </citation>
    <scope>NUCLEOTIDE SEQUENCE [LARGE SCALE GENOMIC DNA]</scope>
    <source>
        <strain evidence="1 2">DSM 44953</strain>
    </source>
</reference>
<evidence type="ECO:0000313" key="2">
    <source>
        <dbReference type="Proteomes" id="UP000031928"/>
    </source>
</evidence>
<evidence type="ECO:0008006" key="3">
    <source>
        <dbReference type="Google" id="ProtNLM"/>
    </source>
</evidence>
<gene>
    <name evidence="1" type="ORF">B840_04300</name>
</gene>
<dbReference type="HOGENOM" id="CLU_065200_4_2_11"/>
<accession>A0A0B6TQF2</accession>
<dbReference type="AlphaFoldDB" id="A0A0B6TQF2"/>
<dbReference type="Proteomes" id="UP000031928">
    <property type="component" value="Chromosome"/>
</dbReference>
<dbReference type="STRING" id="1224162.B840_04300"/>
<dbReference type="KEGG" id="cmq:B840_04300"/>
<dbReference type="RefSeq" id="WP_052491093.1">
    <property type="nucleotide sequence ID" value="NZ_CP007790.1"/>
</dbReference>